<feature type="transmembrane region" description="Helical" evidence="7">
    <location>
        <begin position="386"/>
        <end position="407"/>
    </location>
</feature>
<dbReference type="Proteomes" id="UP000293342">
    <property type="component" value="Unassembled WGS sequence"/>
</dbReference>
<feature type="transmembrane region" description="Helical" evidence="7">
    <location>
        <begin position="79"/>
        <end position="98"/>
    </location>
</feature>
<dbReference type="RefSeq" id="WP_131519311.1">
    <property type="nucleotide sequence ID" value="NZ_SJKD01000018.1"/>
</dbReference>
<keyword evidence="10" id="KW-1185">Reference proteome</keyword>
<keyword evidence="5 7" id="KW-1133">Transmembrane helix</keyword>
<sequence>MTEVALDRSILKLGGVVMVGALTPLLDMTMVTVALSRIAAGFGASVVTVQWVSAAYLLSIAITIPTTGRLVERFGSRTMWLTALAVFCAGSALCATAWSAGSLIAFRVLQGLGGGMIVPLTMMILAKAAGPDRRGRVMSLVAIPAQLAPIAGPLLGGLVVDTIGWQWIFLINLPIGLTAIALAWRTVPSDAVRRSAGLDLVGLALVSPAIALLVLSLSGTATWPSAIGGLLLLAAFAVHALRTTIPLLDLRLFRHRPVTVATVLNFLSRFSVFGAMLLMPLYLQQVRGHSALEAGLLLAPQSLGTVLALPYVGRLTDRVGARPVALVGVGITVVATVAFTQVTDTSSFVVLAIALLVWGMGIAAATVPVSVAAYHGLDPAAIPGATSLITTVTTLGASAGAAVVTAILQSRLGQHAGDPAAAFADTFWWVLAFTAVTLLPATILPARDAA</sequence>
<gene>
    <name evidence="9" type="ORF">E0H75_41975</name>
</gene>
<name>A0A4R0J0C8_9ACTN</name>
<dbReference type="Gene3D" id="1.20.1720.10">
    <property type="entry name" value="Multidrug resistance protein D"/>
    <property type="match status" value="1"/>
</dbReference>
<organism evidence="9 10">
    <name type="scientific">Kribbella capetownensis</name>
    <dbReference type="NCBI Taxonomy" id="1572659"/>
    <lineage>
        <taxon>Bacteria</taxon>
        <taxon>Bacillati</taxon>
        <taxon>Actinomycetota</taxon>
        <taxon>Actinomycetes</taxon>
        <taxon>Propionibacteriales</taxon>
        <taxon>Kribbellaceae</taxon>
        <taxon>Kribbella</taxon>
    </lineage>
</organism>
<dbReference type="NCBIfam" id="TIGR00711">
    <property type="entry name" value="efflux_EmrB"/>
    <property type="match status" value="1"/>
</dbReference>
<dbReference type="GO" id="GO:0022857">
    <property type="term" value="F:transmembrane transporter activity"/>
    <property type="evidence" value="ECO:0007669"/>
    <property type="project" value="InterPro"/>
</dbReference>
<dbReference type="PRINTS" id="PR01036">
    <property type="entry name" value="TCRTETB"/>
</dbReference>
<feature type="transmembrane region" description="Helical" evidence="7">
    <location>
        <begin position="348"/>
        <end position="374"/>
    </location>
</feature>
<dbReference type="OrthoDB" id="9812221at2"/>
<dbReference type="InterPro" id="IPR011701">
    <property type="entry name" value="MFS"/>
</dbReference>
<dbReference type="Gene3D" id="1.20.1250.20">
    <property type="entry name" value="MFS general substrate transporter like domains"/>
    <property type="match status" value="1"/>
</dbReference>
<feature type="domain" description="Major facilitator superfamily (MFS) profile" evidence="8">
    <location>
        <begin position="13"/>
        <end position="449"/>
    </location>
</feature>
<feature type="transmembrane region" description="Helical" evidence="7">
    <location>
        <begin position="104"/>
        <end position="125"/>
    </location>
</feature>
<keyword evidence="6 7" id="KW-0472">Membrane</keyword>
<feature type="transmembrane region" description="Helical" evidence="7">
    <location>
        <begin position="223"/>
        <end position="241"/>
    </location>
</feature>
<dbReference type="Pfam" id="PF07690">
    <property type="entry name" value="MFS_1"/>
    <property type="match status" value="1"/>
</dbReference>
<protein>
    <submittedName>
        <fullName evidence="9">DHA2 family efflux MFS transporter permease subunit</fullName>
    </submittedName>
</protein>
<keyword evidence="4 7" id="KW-0812">Transmembrane</keyword>
<dbReference type="InterPro" id="IPR036259">
    <property type="entry name" value="MFS_trans_sf"/>
</dbReference>
<proteinExistence type="predicted"/>
<evidence type="ECO:0000256" key="4">
    <source>
        <dbReference type="ARBA" id="ARBA00022692"/>
    </source>
</evidence>
<dbReference type="InterPro" id="IPR020846">
    <property type="entry name" value="MFS_dom"/>
</dbReference>
<evidence type="ECO:0000313" key="10">
    <source>
        <dbReference type="Proteomes" id="UP000293342"/>
    </source>
</evidence>
<dbReference type="AlphaFoldDB" id="A0A4R0J0C8"/>
<comment type="caution">
    <text evidence="9">The sequence shown here is derived from an EMBL/GenBank/DDBJ whole genome shotgun (WGS) entry which is preliminary data.</text>
</comment>
<dbReference type="InterPro" id="IPR004638">
    <property type="entry name" value="EmrB-like"/>
</dbReference>
<dbReference type="SUPFAM" id="SSF103473">
    <property type="entry name" value="MFS general substrate transporter"/>
    <property type="match status" value="1"/>
</dbReference>
<reference evidence="9 10" key="1">
    <citation type="submission" date="2019-02" db="EMBL/GenBank/DDBJ databases">
        <title>Kribbella capetownensis sp. nov. and Kribbella speibonae sp. nov., isolated from soil.</title>
        <authorList>
            <person name="Curtis S.M."/>
            <person name="Norton I."/>
            <person name="Everest G.J."/>
            <person name="Meyers P.R."/>
        </authorList>
    </citation>
    <scope>NUCLEOTIDE SEQUENCE [LARGE SCALE GENOMIC DNA]</scope>
    <source>
        <strain evidence="9 10">YM53</strain>
    </source>
</reference>
<feature type="transmembrane region" description="Helical" evidence="7">
    <location>
        <begin position="165"/>
        <end position="184"/>
    </location>
</feature>
<accession>A0A4R0J0C8</accession>
<keyword evidence="3" id="KW-1003">Cell membrane</keyword>
<feature type="transmembrane region" description="Helical" evidence="7">
    <location>
        <begin position="262"/>
        <end position="282"/>
    </location>
</feature>
<feature type="transmembrane region" description="Helical" evidence="7">
    <location>
        <begin position="427"/>
        <end position="446"/>
    </location>
</feature>
<feature type="transmembrane region" description="Helical" evidence="7">
    <location>
        <begin position="196"/>
        <end position="217"/>
    </location>
</feature>
<feature type="transmembrane region" description="Helical" evidence="7">
    <location>
        <begin position="324"/>
        <end position="342"/>
    </location>
</feature>
<evidence type="ECO:0000256" key="5">
    <source>
        <dbReference type="ARBA" id="ARBA00022989"/>
    </source>
</evidence>
<evidence type="ECO:0000256" key="6">
    <source>
        <dbReference type="ARBA" id="ARBA00023136"/>
    </source>
</evidence>
<dbReference type="PANTHER" id="PTHR42718">
    <property type="entry name" value="MAJOR FACILITATOR SUPERFAMILY MULTIDRUG TRANSPORTER MFSC"/>
    <property type="match status" value="1"/>
</dbReference>
<evidence type="ECO:0000256" key="3">
    <source>
        <dbReference type="ARBA" id="ARBA00022475"/>
    </source>
</evidence>
<dbReference type="EMBL" id="SJKD01000018">
    <property type="protein sequence ID" value="TCC34575.1"/>
    <property type="molecule type" value="Genomic_DNA"/>
</dbReference>
<comment type="subcellular location">
    <subcellularLocation>
        <location evidence="1">Cell membrane</location>
        <topology evidence="1">Multi-pass membrane protein</topology>
    </subcellularLocation>
</comment>
<evidence type="ECO:0000256" key="1">
    <source>
        <dbReference type="ARBA" id="ARBA00004651"/>
    </source>
</evidence>
<dbReference type="PANTHER" id="PTHR42718:SF46">
    <property type="entry name" value="BLR6921 PROTEIN"/>
    <property type="match status" value="1"/>
</dbReference>
<dbReference type="CDD" id="cd17503">
    <property type="entry name" value="MFS_LmrB_MDR_like"/>
    <property type="match status" value="1"/>
</dbReference>
<keyword evidence="2" id="KW-0813">Transport</keyword>
<evidence type="ECO:0000259" key="8">
    <source>
        <dbReference type="PROSITE" id="PS50850"/>
    </source>
</evidence>
<dbReference type="PROSITE" id="PS50850">
    <property type="entry name" value="MFS"/>
    <property type="match status" value="1"/>
</dbReference>
<dbReference type="GO" id="GO:0005886">
    <property type="term" value="C:plasma membrane"/>
    <property type="evidence" value="ECO:0007669"/>
    <property type="project" value="UniProtKB-SubCell"/>
</dbReference>
<feature type="transmembrane region" description="Helical" evidence="7">
    <location>
        <begin position="9"/>
        <end position="26"/>
    </location>
</feature>
<evidence type="ECO:0000256" key="7">
    <source>
        <dbReference type="SAM" id="Phobius"/>
    </source>
</evidence>
<evidence type="ECO:0000256" key="2">
    <source>
        <dbReference type="ARBA" id="ARBA00022448"/>
    </source>
</evidence>
<feature type="transmembrane region" description="Helical" evidence="7">
    <location>
        <begin position="137"/>
        <end position="159"/>
    </location>
</feature>
<evidence type="ECO:0000313" key="9">
    <source>
        <dbReference type="EMBL" id="TCC34575.1"/>
    </source>
</evidence>